<name>A0A174JK83_9FIRM</name>
<gene>
    <name evidence="3" type="ORF">ERS852407_04639</name>
</gene>
<keyword evidence="1" id="KW-0547">Nucleotide-binding</keyword>
<dbReference type="InterPro" id="IPR050124">
    <property type="entry name" value="tRNA_CCA-adding_enzyme"/>
</dbReference>
<dbReference type="AlphaFoldDB" id="A0A174JK83"/>
<dbReference type="Proteomes" id="UP000095651">
    <property type="component" value="Unassembled WGS sequence"/>
</dbReference>
<dbReference type="PANTHER" id="PTHR47545">
    <property type="entry name" value="MULTIFUNCTIONAL CCA PROTEIN"/>
    <property type="match status" value="1"/>
</dbReference>
<dbReference type="InterPro" id="IPR006674">
    <property type="entry name" value="HD_domain"/>
</dbReference>
<dbReference type="Pfam" id="PF13671">
    <property type="entry name" value="AAA_33"/>
    <property type="match status" value="1"/>
</dbReference>
<reference evidence="3 4" key="1">
    <citation type="submission" date="2015-09" db="EMBL/GenBank/DDBJ databases">
        <authorList>
            <consortium name="Pathogen Informatics"/>
        </authorList>
    </citation>
    <scope>NUCLEOTIDE SEQUENCE [LARGE SCALE GENOMIC DNA]</scope>
    <source>
        <strain evidence="3 4">2789STDY5608850</strain>
    </source>
</reference>
<evidence type="ECO:0000259" key="2">
    <source>
        <dbReference type="Pfam" id="PF01966"/>
    </source>
</evidence>
<feature type="domain" description="HD" evidence="2">
    <location>
        <begin position="46"/>
        <end position="146"/>
    </location>
</feature>
<sequence>MADQQRLEDFLEQKGYCFDALLAEFRWLEELEDVMQDSTWHREGNVLEHTRRVCRAVVSGEAWKDLNREERAVLYMAAMFHDIGKKSCTMPSAEEEGRIISPGHSIAGMKRFRELCYKELEECFSIPFTVREEIAWLIRYHGLPLLFMEKESPSISLVRARESVRLKLLYLLGRADVLGRECSDKTAALETVEYFRAYAGETGCYDERIHFANEYTRFCYFEKQNIWPGECLYDTTKFDVYVMAGLPLAGKDTYIQENFSHLPVISLDDIREEMGVRPSEPSGPVAAVARERAKGFLRTQTPFVWNATNLVLDNRQKICRLCSNYGARVNIRYLEVPYREVLRRNTIRERSVPVDVINRMIRRLDMVERTEGFRVSFQQNDGRLIK</sequence>
<dbReference type="Pfam" id="PF01966">
    <property type="entry name" value="HD"/>
    <property type="match status" value="1"/>
</dbReference>
<dbReference type="SUPFAM" id="SSF52540">
    <property type="entry name" value="P-loop containing nucleoside triphosphate hydrolases"/>
    <property type="match status" value="1"/>
</dbReference>
<accession>A0A174JK83</accession>
<proteinExistence type="predicted"/>
<dbReference type="CDD" id="cd00077">
    <property type="entry name" value="HDc"/>
    <property type="match status" value="1"/>
</dbReference>
<dbReference type="PANTHER" id="PTHR47545:SF1">
    <property type="entry name" value="MULTIFUNCTIONAL CCA PROTEIN"/>
    <property type="match status" value="1"/>
</dbReference>
<evidence type="ECO:0000256" key="1">
    <source>
        <dbReference type="ARBA" id="ARBA00022741"/>
    </source>
</evidence>
<dbReference type="InterPro" id="IPR003607">
    <property type="entry name" value="HD/PDEase_dom"/>
</dbReference>
<dbReference type="Gene3D" id="3.40.50.300">
    <property type="entry name" value="P-loop containing nucleotide triphosphate hydrolases"/>
    <property type="match status" value="1"/>
</dbReference>
<dbReference type="InterPro" id="IPR027417">
    <property type="entry name" value="P-loop_NTPase"/>
</dbReference>
<organism evidence="3 4">
    <name type="scientific">Hungatella hathewayi</name>
    <dbReference type="NCBI Taxonomy" id="154046"/>
    <lineage>
        <taxon>Bacteria</taxon>
        <taxon>Bacillati</taxon>
        <taxon>Bacillota</taxon>
        <taxon>Clostridia</taxon>
        <taxon>Lachnospirales</taxon>
        <taxon>Lachnospiraceae</taxon>
        <taxon>Hungatella</taxon>
    </lineage>
</organism>
<dbReference type="RefSeq" id="WP_055658731.1">
    <property type="nucleotide sequence ID" value="NZ_CABIXC010000015.1"/>
</dbReference>
<dbReference type="Gene3D" id="1.10.3090.10">
    <property type="entry name" value="cca-adding enzyme, domain 2"/>
    <property type="match status" value="1"/>
</dbReference>
<protein>
    <submittedName>
        <fullName evidence="3">PolyA polymerase-like protein</fullName>
    </submittedName>
</protein>
<evidence type="ECO:0000313" key="3">
    <source>
        <dbReference type="EMBL" id="CUO99021.1"/>
    </source>
</evidence>
<evidence type="ECO:0000313" key="4">
    <source>
        <dbReference type="Proteomes" id="UP000095651"/>
    </source>
</evidence>
<dbReference type="EMBL" id="CYZE01000015">
    <property type="protein sequence ID" value="CUO99021.1"/>
    <property type="molecule type" value="Genomic_DNA"/>
</dbReference>
<dbReference type="SUPFAM" id="SSF109604">
    <property type="entry name" value="HD-domain/PDEase-like"/>
    <property type="match status" value="1"/>
</dbReference>
<dbReference type="GO" id="GO:0000166">
    <property type="term" value="F:nucleotide binding"/>
    <property type="evidence" value="ECO:0007669"/>
    <property type="project" value="UniProtKB-KW"/>
</dbReference>